<dbReference type="Proteomes" id="UP000192772">
    <property type="component" value="Unassembled WGS sequence"/>
</dbReference>
<proteinExistence type="predicted"/>
<evidence type="ECO:0000313" key="2">
    <source>
        <dbReference type="EMBL" id="ORA58946.1"/>
    </source>
</evidence>
<comment type="caution">
    <text evidence="2">The sequence shown here is derived from an EMBL/GenBank/DDBJ whole genome shotgun (WGS) entry which is preliminary data.</text>
</comment>
<reference evidence="2 3" key="1">
    <citation type="submission" date="2017-02" db="EMBL/GenBank/DDBJ databases">
        <title>The new phylogeny of genus Mycobacterium.</title>
        <authorList>
            <person name="Tortoli E."/>
            <person name="Trovato A."/>
            <person name="Cirillo D.M."/>
        </authorList>
    </citation>
    <scope>NUCLEOTIDE SEQUENCE [LARGE SCALE GENOMIC DNA]</scope>
    <source>
        <strain evidence="2 3">FI-09383</strain>
    </source>
</reference>
<evidence type="ECO:0000313" key="3">
    <source>
        <dbReference type="Proteomes" id="UP000192772"/>
    </source>
</evidence>
<dbReference type="Gene3D" id="3.90.1200.10">
    <property type="match status" value="1"/>
</dbReference>
<dbReference type="Pfam" id="PF01636">
    <property type="entry name" value="APH"/>
    <property type="match status" value="1"/>
</dbReference>
<protein>
    <recommendedName>
        <fullName evidence="1">Aminoglycoside phosphotransferase domain-containing protein</fullName>
    </recommendedName>
</protein>
<name>A0A1X0CFL3_9MYCO</name>
<feature type="domain" description="Aminoglycoside phosphotransferase" evidence="1">
    <location>
        <begin position="148"/>
        <end position="343"/>
    </location>
</feature>
<dbReference type="SUPFAM" id="SSF56112">
    <property type="entry name" value="Protein kinase-like (PK-like)"/>
    <property type="match status" value="1"/>
</dbReference>
<dbReference type="InterPro" id="IPR002575">
    <property type="entry name" value="Aminoglycoside_PTrfase"/>
</dbReference>
<gene>
    <name evidence="2" type="ORF">BST23_25085</name>
</gene>
<sequence>MAIPALDLLLGPEGPNVLAAAIAEYDCQLEDLRAAEVNVDPSGAAIVAYVAGVRRADGTVTTEFLGATTGKRIPPGAAVVAGEYRGEHVEVGIWAWPRDPALPALPTASSPVLLAELFREFGLSESSSLDIRPLRYLPSRHAVLEVHDGRFRWFVKVVRPSAVADLCHRHELTFRHVPVPPVLASTADGVIVLPEARGTALDSLITDGGAALPAPEALESVLDALPDELMSLEREPSHMELVEYHAGALRCAATDEPAVLARLTDVVEALLEVDAEREELVPVHGDFHEGQLFAENGVVTAVLDIDSAGPGERSDEWATLLAHLSAVALDDTSTEVAPRYADAVLAHAARRVAARQLRQRTAAALVGLATGPFRLQHPHWPRHTVDLLDVAMRWLSDTT</sequence>
<dbReference type="AlphaFoldDB" id="A0A1X0CFL3"/>
<dbReference type="InterPro" id="IPR011009">
    <property type="entry name" value="Kinase-like_dom_sf"/>
</dbReference>
<dbReference type="EMBL" id="MVHP01000050">
    <property type="protein sequence ID" value="ORA58946.1"/>
    <property type="molecule type" value="Genomic_DNA"/>
</dbReference>
<evidence type="ECO:0000259" key="1">
    <source>
        <dbReference type="Pfam" id="PF01636"/>
    </source>
</evidence>
<dbReference type="OrthoDB" id="5185751at2"/>
<dbReference type="STRING" id="81858.BST23_25085"/>
<organism evidence="2 3">
    <name type="scientific">Mycolicibacterium elephantis</name>
    <dbReference type="NCBI Taxonomy" id="81858"/>
    <lineage>
        <taxon>Bacteria</taxon>
        <taxon>Bacillati</taxon>
        <taxon>Actinomycetota</taxon>
        <taxon>Actinomycetes</taxon>
        <taxon>Mycobacteriales</taxon>
        <taxon>Mycobacteriaceae</taxon>
        <taxon>Mycolicibacterium</taxon>
    </lineage>
</organism>
<accession>A0A1X0CFL3</accession>
<dbReference type="RefSeq" id="WP_083043876.1">
    <property type="nucleotide sequence ID" value="NZ_MVHP01000050.1"/>
</dbReference>